<reference evidence="2 3" key="1">
    <citation type="submission" date="2014-09" db="EMBL/GenBank/DDBJ databases">
        <title>Genome sequencing of Methyloceanibacter caenitepidi Gela4.</title>
        <authorList>
            <person name="Takeuchi M."/>
            <person name="Susumu S."/>
            <person name="Kamagata Y."/>
            <person name="Oshima K."/>
            <person name="Hattori M."/>
            <person name="Iwasaki W."/>
        </authorList>
    </citation>
    <scope>NUCLEOTIDE SEQUENCE [LARGE SCALE GENOMIC DNA]</scope>
    <source>
        <strain evidence="2 3">Gela4</strain>
    </source>
</reference>
<feature type="transmembrane region" description="Helical" evidence="1">
    <location>
        <begin position="56"/>
        <end position="83"/>
    </location>
</feature>
<gene>
    <name evidence="2" type="ORF">GL4_2360</name>
</gene>
<feature type="transmembrane region" description="Helical" evidence="1">
    <location>
        <begin position="104"/>
        <end position="129"/>
    </location>
</feature>
<dbReference type="InterPro" id="IPR021737">
    <property type="entry name" value="Phage_phiKZ_Orf197"/>
</dbReference>
<evidence type="ECO:0000313" key="2">
    <source>
        <dbReference type="EMBL" id="BAQ17797.1"/>
    </source>
</evidence>
<dbReference type="Pfam" id="PF11750">
    <property type="entry name" value="DUF3307"/>
    <property type="match status" value="1"/>
</dbReference>
<dbReference type="HOGENOM" id="CLU_136222_1_0_5"/>
<accession>A0A0A8K5K2</accession>
<evidence type="ECO:0000256" key="1">
    <source>
        <dbReference type="SAM" id="Phobius"/>
    </source>
</evidence>
<keyword evidence="1" id="KW-0472">Membrane</keyword>
<evidence type="ECO:0008006" key="4">
    <source>
        <dbReference type="Google" id="ProtNLM"/>
    </source>
</evidence>
<keyword evidence="1" id="KW-0812">Transmembrane</keyword>
<keyword evidence="1" id="KW-1133">Transmembrane helix</keyword>
<organism evidence="2 3">
    <name type="scientific">Methyloceanibacter caenitepidi</name>
    <dbReference type="NCBI Taxonomy" id="1384459"/>
    <lineage>
        <taxon>Bacteria</taxon>
        <taxon>Pseudomonadati</taxon>
        <taxon>Pseudomonadota</taxon>
        <taxon>Alphaproteobacteria</taxon>
        <taxon>Hyphomicrobiales</taxon>
        <taxon>Hyphomicrobiaceae</taxon>
        <taxon>Methyloceanibacter</taxon>
    </lineage>
</organism>
<protein>
    <recommendedName>
        <fullName evidence="4">DUF3307 domain-containing protein</fullName>
    </recommendedName>
</protein>
<dbReference type="OrthoDB" id="558011at2"/>
<sequence length="130" mass="14287">MPKIAILCLAAIAILMIKHTVADFFLQTPFQYCNKGTYGHPGGFVHAGIHVALTPLAYLVLAPASLMLALWIALGEFVVHYHVDWAKEQFGRRMKATPQTANYWHALGLDQLAHGLTYVGIVAALVWAMS</sequence>
<dbReference type="RefSeq" id="WP_045367647.1">
    <property type="nucleotide sequence ID" value="NZ_AP014648.1"/>
</dbReference>
<dbReference type="STRING" id="1384459.GL4_2360"/>
<dbReference type="Proteomes" id="UP000031643">
    <property type="component" value="Chromosome"/>
</dbReference>
<dbReference type="AlphaFoldDB" id="A0A0A8K5K2"/>
<proteinExistence type="predicted"/>
<dbReference type="EMBL" id="AP014648">
    <property type="protein sequence ID" value="BAQ17797.1"/>
    <property type="molecule type" value="Genomic_DNA"/>
</dbReference>
<evidence type="ECO:0000313" key="3">
    <source>
        <dbReference type="Proteomes" id="UP000031643"/>
    </source>
</evidence>
<keyword evidence="3" id="KW-1185">Reference proteome</keyword>
<name>A0A0A8K5K2_9HYPH</name>
<dbReference type="KEGG" id="mcg:GL4_2360"/>